<evidence type="ECO:0000313" key="6">
    <source>
        <dbReference type="EMBL" id="PCG77688.1"/>
    </source>
</evidence>
<feature type="region of interest" description="Disordered" evidence="5">
    <location>
        <begin position="77"/>
        <end position="199"/>
    </location>
</feature>
<organism evidence="6">
    <name type="scientific">Heliothis virescens</name>
    <name type="common">Tobacco budworm moth</name>
    <dbReference type="NCBI Taxonomy" id="7102"/>
    <lineage>
        <taxon>Eukaryota</taxon>
        <taxon>Metazoa</taxon>
        <taxon>Ecdysozoa</taxon>
        <taxon>Arthropoda</taxon>
        <taxon>Hexapoda</taxon>
        <taxon>Insecta</taxon>
        <taxon>Pterygota</taxon>
        <taxon>Neoptera</taxon>
        <taxon>Endopterygota</taxon>
        <taxon>Lepidoptera</taxon>
        <taxon>Glossata</taxon>
        <taxon>Ditrysia</taxon>
        <taxon>Noctuoidea</taxon>
        <taxon>Noctuidae</taxon>
        <taxon>Heliothinae</taxon>
        <taxon>Heliothis</taxon>
    </lineage>
</organism>
<keyword evidence="3" id="KW-0597">Phosphoprotein</keyword>
<comment type="caution">
    <text evidence="6">The sequence shown here is derived from an EMBL/GenBank/DDBJ whole genome shotgun (WGS) entry which is preliminary data.</text>
</comment>
<evidence type="ECO:0000256" key="4">
    <source>
        <dbReference type="ARBA" id="ARBA00023212"/>
    </source>
</evidence>
<sequence>MDEASMNRYEKQLYTVFKTFDVDNEEALDRSAVHKLCDALQLEDRGAALVNTLFERRSDRVTFAQFRNGLLAVLGGAGGDTSRAVPAPPPPQPPADPQQPDPPPHHSDEDSSGREVAPKFVFGSKKYGRRSRPSRSGAALDEVPSPRSSSASRLDTDDKRAKQRMRCRRSASAMESRDDTYPTIGDSEGDTVDDEAAGGLPSDWCWRRGSALACSSRAACWPSSAPRRARLRPPDLERALDDELRAMPTAARRVPLLLSAALGALPLRPDRSRARRPGHRRARTSYAATSPKQQTC</sequence>
<protein>
    <recommendedName>
        <fullName evidence="7">EF-hand domain-containing protein</fullName>
    </recommendedName>
</protein>
<feature type="region of interest" description="Disordered" evidence="5">
    <location>
        <begin position="267"/>
        <end position="296"/>
    </location>
</feature>
<reference evidence="6" key="1">
    <citation type="submission" date="2017-09" db="EMBL/GenBank/DDBJ databases">
        <title>Contemporary evolution of a Lepidopteran species, Heliothis virescens, in response to modern agricultural practices.</title>
        <authorList>
            <person name="Fritz M.L."/>
            <person name="Deyonke A.M."/>
            <person name="Papanicolaou A."/>
            <person name="Micinski S."/>
            <person name="Westbrook J."/>
            <person name="Gould F."/>
        </authorList>
    </citation>
    <scope>NUCLEOTIDE SEQUENCE [LARGE SCALE GENOMIC DNA]</scope>
    <source>
        <strain evidence="6">HvINT-</strain>
        <tissue evidence="6">Whole body</tissue>
    </source>
</reference>
<evidence type="ECO:0000256" key="1">
    <source>
        <dbReference type="ARBA" id="ARBA00004300"/>
    </source>
</evidence>
<evidence type="ECO:0008006" key="7">
    <source>
        <dbReference type="Google" id="ProtNLM"/>
    </source>
</evidence>
<feature type="compositionally biased region" description="Basic residues" evidence="5">
    <location>
        <begin position="273"/>
        <end position="283"/>
    </location>
</feature>
<proteinExistence type="predicted"/>
<dbReference type="STRING" id="7102.A0A2A4K188"/>
<evidence type="ECO:0000256" key="3">
    <source>
        <dbReference type="ARBA" id="ARBA00022553"/>
    </source>
</evidence>
<dbReference type="GO" id="GO:0005813">
    <property type="term" value="C:centrosome"/>
    <property type="evidence" value="ECO:0007669"/>
    <property type="project" value="UniProtKB-SubCell"/>
</dbReference>
<feature type="compositionally biased region" description="Polar residues" evidence="5">
    <location>
        <begin position="286"/>
        <end position="296"/>
    </location>
</feature>
<dbReference type="AlphaFoldDB" id="A0A2A4K188"/>
<keyword evidence="2" id="KW-0963">Cytoplasm</keyword>
<gene>
    <name evidence="6" type="ORF">B5V51_6587</name>
</gene>
<accession>A0A2A4K188</accession>
<evidence type="ECO:0000256" key="5">
    <source>
        <dbReference type="SAM" id="MobiDB-lite"/>
    </source>
</evidence>
<comment type="subcellular location">
    <subcellularLocation>
        <location evidence="1">Cytoplasm</location>
        <location evidence="1">Cytoskeleton</location>
        <location evidence="1">Microtubule organizing center</location>
        <location evidence="1">Centrosome</location>
    </subcellularLocation>
</comment>
<feature type="compositionally biased region" description="Acidic residues" evidence="5">
    <location>
        <begin position="187"/>
        <end position="196"/>
    </location>
</feature>
<feature type="compositionally biased region" description="Pro residues" evidence="5">
    <location>
        <begin position="86"/>
        <end position="102"/>
    </location>
</feature>
<dbReference type="PANTHER" id="PTHR18905">
    <property type="entry name" value="NINEIN"/>
    <property type="match status" value="1"/>
</dbReference>
<evidence type="ECO:0000256" key="2">
    <source>
        <dbReference type="ARBA" id="ARBA00022490"/>
    </source>
</evidence>
<name>A0A2A4K188_HELVI</name>
<dbReference type="PANTHER" id="PTHR18905:SF13">
    <property type="entry name" value="NON-CENTROSOMAL MICROTUBULE ARRAY"/>
    <property type="match status" value="1"/>
</dbReference>
<feature type="compositionally biased region" description="Basic and acidic residues" evidence="5">
    <location>
        <begin position="103"/>
        <end position="117"/>
    </location>
</feature>
<keyword evidence="4" id="KW-0206">Cytoskeleton</keyword>
<dbReference type="EMBL" id="NWSH01000292">
    <property type="protein sequence ID" value="PCG77688.1"/>
    <property type="molecule type" value="Genomic_DNA"/>
</dbReference>
<dbReference type="GO" id="GO:0034454">
    <property type="term" value="P:microtubule anchoring at centrosome"/>
    <property type="evidence" value="ECO:0007669"/>
    <property type="project" value="TreeGrafter"/>
</dbReference>